<dbReference type="AlphaFoldDB" id="A0A6A6BYD7"/>
<proteinExistence type="predicted"/>
<name>A0A6A6BYD7_ZASCE</name>
<reference evidence="1" key="1">
    <citation type="journal article" date="2020" name="Stud. Mycol.">
        <title>101 Dothideomycetes genomes: a test case for predicting lifestyles and emergence of pathogens.</title>
        <authorList>
            <person name="Haridas S."/>
            <person name="Albert R."/>
            <person name="Binder M."/>
            <person name="Bloem J."/>
            <person name="Labutti K."/>
            <person name="Salamov A."/>
            <person name="Andreopoulos B."/>
            <person name="Baker S."/>
            <person name="Barry K."/>
            <person name="Bills G."/>
            <person name="Bluhm B."/>
            <person name="Cannon C."/>
            <person name="Castanera R."/>
            <person name="Culley D."/>
            <person name="Daum C."/>
            <person name="Ezra D."/>
            <person name="Gonzalez J."/>
            <person name="Henrissat B."/>
            <person name="Kuo A."/>
            <person name="Liang C."/>
            <person name="Lipzen A."/>
            <person name="Lutzoni F."/>
            <person name="Magnuson J."/>
            <person name="Mondo S."/>
            <person name="Nolan M."/>
            <person name="Ohm R."/>
            <person name="Pangilinan J."/>
            <person name="Park H.-J."/>
            <person name="Ramirez L."/>
            <person name="Alfaro M."/>
            <person name="Sun H."/>
            <person name="Tritt A."/>
            <person name="Yoshinaga Y."/>
            <person name="Zwiers L.-H."/>
            <person name="Turgeon B."/>
            <person name="Goodwin S."/>
            <person name="Spatafora J."/>
            <person name="Crous P."/>
            <person name="Grigoriev I."/>
        </authorList>
    </citation>
    <scope>NUCLEOTIDE SEQUENCE</scope>
    <source>
        <strain evidence="1">ATCC 36951</strain>
    </source>
</reference>
<accession>A0A6A6BYD7</accession>
<gene>
    <name evidence="1" type="ORF">M409DRAFT_30571</name>
</gene>
<evidence type="ECO:0000313" key="1">
    <source>
        <dbReference type="EMBL" id="KAF2158940.1"/>
    </source>
</evidence>
<evidence type="ECO:0000313" key="2">
    <source>
        <dbReference type="Proteomes" id="UP000799537"/>
    </source>
</evidence>
<organism evidence="1 2">
    <name type="scientific">Zasmidium cellare ATCC 36951</name>
    <dbReference type="NCBI Taxonomy" id="1080233"/>
    <lineage>
        <taxon>Eukaryota</taxon>
        <taxon>Fungi</taxon>
        <taxon>Dikarya</taxon>
        <taxon>Ascomycota</taxon>
        <taxon>Pezizomycotina</taxon>
        <taxon>Dothideomycetes</taxon>
        <taxon>Dothideomycetidae</taxon>
        <taxon>Mycosphaerellales</taxon>
        <taxon>Mycosphaerellaceae</taxon>
        <taxon>Zasmidium</taxon>
    </lineage>
</organism>
<protein>
    <submittedName>
        <fullName evidence="1">Uncharacterized protein</fullName>
    </submittedName>
</protein>
<dbReference type="GeneID" id="54563267"/>
<dbReference type="OrthoDB" id="2322999at2759"/>
<dbReference type="Proteomes" id="UP000799537">
    <property type="component" value="Unassembled WGS sequence"/>
</dbReference>
<dbReference type="RefSeq" id="XP_033659829.1">
    <property type="nucleotide sequence ID" value="XM_033809995.1"/>
</dbReference>
<keyword evidence="2" id="KW-1185">Reference proteome</keyword>
<dbReference type="EMBL" id="ML993645">
    <property type="protein sequence ID" value="KAF2158940.1"/>
    <property type="molecule type" value="Genomic_DNA"/>
</dbReference>
<sequence>MDTHVYSDLSQRYNKIDFVHEQRSWLLHADARQVLLDLANIFIRHGANTNFAITLLHRHHQLHPGHAMIHVRDCSGADICSMEQLGTRQIYPCAYHCLLDQDTPFLPFEFSSDPLPTPDPSFLSDVANYLRLRNLCNRIGVSYTDGSQEVWTERLLDNGQGTIAVVASQDQASLDDNYIVTEWFVSQDENGINTVAIKGCNDQEVGHSRK</sequence>